<dbReference type="EMBL" id="MU003527">
    <property type="protein sequence ID" value="KAF2466010.1"/>
    <property type="molecule type" value="Genomic_DNA"/>
</dbReference>
<dbReference type="Proteomes" id="UP000799755">
    <property type="component" value="Unassembled WGS sequence"/>
</dbReference>
<gene>
    <name evidence="1" type="ORF">BDR25DRAFT_378280</name>
</gene>
<comment type="caution">
    <text evidence="1">The sequence shown here is derived from an EMBL/GenBank/DDBJ whole genome shotgun (WGS) entry which is preliminary data.</text>
</comment>
<evidence type="ECO:0000313" key="1">
    <source>
        <dbReference type="EMBL" id="KAF2466010.1"/>
    </source>
</evidence>
<organism evidence="1 2">
    <name type="scientific">Lindgomyces ingoldianus</name>
    <dbReference type="NCBI Taxonomy" id="673940"/>
    <lineage>
        <taxon>Eukaryota</taxon>
        <taxon>Fungi</taxon>
        <taxon>Dikarya</taxon>
        <taxon>Ascomycota</taxon>
        <taxon>Pezizomycotina</taxon>
        <taxon>Dothideomycetes</taxon>
        <taxon>Pleosporomycetidae</taxon>
        <taxon>Pleosporales</taxon>
        <taxon>Lindgomycetaceae</taxon>
        <taxon>Lindgomyces</taxon>
    </lineage>
</organism>
<proteinExistence type="predicted"/>
<sequence>MLSRLAFYLLYYIGPRQGRDWVAKAFSYAGILLAKKTYLSCSASVKLAELKGVSED</sequence>
<name>A0ACB6QIP1_9PLEO</name>
<reference evidence="1" key="1">
    <citation type="journal article" date="2020" name="Stud. Mycol.">
        <title>101 Dothideomycetes genomes: a test case for predicting lifestyles and emergence of pathogens.</title>
        <authorList>
            <person name="Haridas S."/>
            <person name="Albert R."/>
            <person name="Binder M."/>
            <person name="Bloem J."/>
            <person name="Labutti K."/>
            <person name="Salamov A."/>
            <person name="Andreopoulos B."/>
            <person name="Baker S."/>
            <person name="Barry K."/>
            <person name="Bills G."/>
            <person name="Bluhm B."/>
            <person name="Cannon C."/>
            <person name="Castanera R."/>
            <person name="Culley D."/>
            <person name="Daum C."/>
            <person name="Ezra D."/>
            <person name="Gonzalez J."/>
            <person name="Henrissat B."/>
            <person name="Kuo A."/>
            <person name="Liang C."/>
            <person name="Lipzen A."/>
            <person name="Lutzoni F."/>
            <person name="Magnuson J."/>
            <person name="Mondo S."/>
            <person name="Nolan M."/>
            <person name="Ohm R."/>
            <person name="Pangilinan J."/>
            <person name="Park H.-J."/>
            <person name="Ramirez L."/>
            <person name="Alfaro M."/>
            <person name="Sun H."/>
            <person name="Tritt A."/>
            <person name="Yoshinaga Y."/>
            <person name="Zwiers L.-H."/>
            <person name="Turgeon B."/>
            <person name="Goodwin S."/>
            <person name="Spatafora J."/>
            <person name="Crous P."/>
            <person name="Grigoriev I."/>
        </authorList>
    </citation>
    <scope>NUCLEOTIDE SEQUENCE</scope>
    <source>
        <strain evidence="1">ATCC 200398</strain>
    </source>
</reference>
<evidence type="ECO:0000313" key="2">
    <source>
        <dbReference type="Proteomes" id="UP000799755"/>
    </source>
</evidence>
<protein>
    <submittedName>
        <fullName evidence="1">Uncharacterized protein</fullName>
    </submittedName>
</protein>
<keyword evidence="2" id="KW-1185">Reference proteome</keyword>
<accession>A0ACB6QIP1</accession>